<gene>
    <name evidence="2" type="ORF">EYF80_049946</name>
</gene>
<feature type="compositionally biased region" description="Basic and acidic residues" evidence="1">
    <location>
        <begin position="102"/>
        <end position="111"/>
    </location>
</feature>
<accession>A0A4Z2FGK6</accession>
<protein>
    <submittedName>
        <fullName evidence="2">Uncharacterized protein</fullName>
    </submittedName>
</protein>
<evidence type="ECO:0000313" key="3">
    <source>
        <dbReference type="Proteomes" id="UP000314294"/>
    </source>
</evidence>
<comment type="caution">
    <text evidence="2">The sequence shown here is derived from an EMBL/GenBank/DDBJ whole genome shotgun (WGS) entry which is preliminary data.</text>
</comment>
<feature type="region of interest" description="Disordered" evidence="1">
    <location>
        <begin position="102"/>
        <end position="140"/>
    </location>
</feature>
<proteinExistence type="predicted"/>
<organism evidence="2 3">
    <name type="scientific">Liparis tanakae</name>
    <name type="common">Tanaka's snailfish</name>
    <dbReference type="NCBI Taxonomy" id="230148"/>
    <lineage>
        <taxon>Eukaryota</taxon>
        <taxon>Metazoa</taxon>
        <taxon>Chordata</taxon>
        <taxon>Craniata</taxon>
        <taxon>Vertebrata</taxon>
        <taxon>Euteleostomi</taxon>
        <taxon>Actinopterygii</taxon>
        <taxon>Neopterygii</taxon>
        <taxon>Teleostei</taxon>
        <taxon>Neoteleostei</taxon>
        <taxon>Acanthomorphata</taxon>
        <taxon>Eupercaria</taxon>
        <taxon>Perciformes</taxon>
        <taxon>Cottioidei</taxon>
        <taxon>Cottales</taxon>
        <taxon>Liparidae</taxon>
        <taxon>Liparis</taxon>
    </lineage>
</organism>
<dbReference type="EMBL" id="SRLO01001238">
    <property type="protein sequence ID" value="TNN39893.1"/>
    <property type="molecule type" value="Genomic_DNA"/>
</dbReference>
<name>A0A4Z2FGK6_9TELE</name>
<dbReference type="Proteomes" id="UP000314294">
    <property type="component" value="Unassembled WGS sequence"/>
</dbReference>
<dbReference type="AlphaFoldDB" id="A0A4Z2FGK6"/>
<keyword evidence="3" id="KW-1185">Reference proteome</keyword>
<evidence type="ECO:0000313" key="2">
    <source>
        <dbReference type="EMBL" id="TNN39893.1"/>
    </source>
</evidence>
<sequence>MAVGIGGKKERDKRDQIKLVCFIQKTFSFSKDLLGLLSHPAHCRALSLQTKQTKGGEVGLVLFRQRAGLPRLSPGRVQQVLGGLQLPLVVRQLLCDLGEQERSAADGRKGEEENEAWSAVTPQGVSGRAIAPLSGNHQDV</sequence>
<evidence type="ECO:0000256" key="1">
    <source>
        <dbReference type="SAM" id="MobiDB-lite"/>
    </source>
</evidence>
<reference evidence="2 3" key="1">
    <citation type="submission" date="2019-03" db="EMBL/GenBank/DDBJ databases">
        <title>First draft genome of Liparis tanakae, snailfish: a comprehensive survey of snailfish specific genes.</title>
        <authorList>
            <person name="Kim W."/>
            <person name="Song I."/>
            <person name="Jeong J.-H."/>
            <person name="Kim D."/>
            <person name="Kim S."/>
            <person name="Ryu S."/>
            <person name="Song J.Y."/>
            <person name="Lee S.K."/>
        </authorList>
    </citation>
    <scope>NUCLEOTIDE SEQUENCE [LARGE SCALE GENOMIC DNA]</scope>
    <source>
        <tissue evidence="2">Muscle</tissue>
    </source>
</reference>